<evidence type="ECO:0000313" key="3">
    <source>
        <dbReference type="Proteomes" id="UP000005824"/>
    </source>
</evidence>
<comment type="caution">
    <text evidence="2">The sequence shown here is derived from an EMBL/GenBank/DDBJ whole genome shotgun (WGS) entry which is preliminary data.</text>
</comment>
<keyword evidence="1" id="KW-0732">Signal</keyword>
<feature type="chain" id="PRO_5002802316" description="F5/8 type C domain-containing protein" evidence="1">
    <location>
        <begin position="21"/>
        <end position="278"/>
    </location>
</feature>
<dbReference type="AlphaFoldDB" id="B4CUG7"/>
<feature type="signal peptide" evidence="1">
    <location>
        <begin position="1"/>
        <end position="20"/>
    </location>
</feature>
<name>B4CUG7_9BACT</name>
<dbReference type="InParanoid" id="B4CUG7"/>
<dbReference type="eggNOG" id="ENOG50348UE">
    <property type="taxonomic scope" value="Bacteria"/>
</dbReference>
<evidence type="ECO:0000256" key="1">
    <source>
        <dbReference type="SAM" id="SignalP"/>
    </source>
</evidence>
<reference evidence="2 3" key="1">
    <citation type="journal article" date="2011" name="J. Bacteriol.">
        <title>Genome sequence of Chthoniobacter flavus Ellin428, an aerobic heterotrophic soil bacterium.</title>
        <authorList>
            <person name="Kant R."/>
            <person name="van Passel M.W."/>
            <person name="Palva A."/>
            <person name="Lucas S."/>
            <person name="Lapidus A."/>
            <person name="Glavina Del Rio T."/>
            <person name="Dalin E."/>
            <person name="Tice H."/>
            <person name="Bruce D."/>
            <person name="Goodwin L."/>
            <person name="Pitluck S."/>
            <person name="Larimer F.W."/>
            <person name="Land M.L."/>
            <person name="Hauser L."/>
            <person name="Sangwan P."/>
            <person name="de Vos W.M."/>
            <person name="Janssen P.H."/>
            <person name="Smidt H."/>
        </authorList>
    </citation>
    <scope>NUCLEOTIDE SEQUENCE [LARGE SCALE GENOMIC DNA]</scope>
    <source>
        <strain evidence="2 3">Ellin428</strain>
    </source>
</reference>
<dbReference type="STRING" id="497964.CfE428DRAFT_0330"/>
<sequence precursor="true">MNRFPPITCLVLLAALPVIANDGAMHDGSRGPEPLEKTESPVRMVSEHIEVQFGAKRSTVHCTFHFRNTQTDAPVTQLLGFPDEGAAIDGARRRGWPLMDPTLSPIIRMRTAVNRRPVKSQLHVVEVAPGEEGGHFAFWDAHHQHGISAWYTLEVKFPVGRDVVVERFYTVENGWTMPSVRYFHYTTETGGAWKGTIGRLQADVTLRDGLTASRLVWPGTSISDSKFEKGRPGTTEPERAAWQVRDARHLRLVWKEFEPRTEPEHRGFTISRRAPSDA</sequence>
<dbReference type="EMBL" id="ABVL01000001">
    <property type="protein sequence ID" value="EDY22205.1"/>
    <property type="molecule type" value="Genomic_DNA"/>
</dbReference>
<dbReference type="Proteomes" id="UP000005824">
    <property type="component" value="Unassembled WGS sequence"/>
</dbReference>
<gene>
    <name evidence="2" type="ORF">CfE428DRAFT_0330</name>
</gene>
<evidence type="ECO:0000313" key="2">
    <source>
        <dbReference type="EMBL" id="EDY22205.1"/>
    </source>
</evidence>
<dbReference type="RefSeq" id="WP_006977657.1">
    <property type="nucleotide sequence ID" value="NZ_ABVL01000001.1"/>
</dbReference>
<accession>B4CUG7</accession>
<evidence type="ECO:0008006" key="4">
    <source>
        <dbReference type="Google" id="ProtNLM"/>
    </source>
</evidence>
<keyword evidence="3" id="KW-1185">Reference proteome</keyword>
<protein>
    <recommendedName>
        <fullName evidence="4">F5/8 type C domain-containing protein</fullName>
    </recommendedName>
</protein>
<dbReference type="Gene3D" id="2.60.40.3680">
    <property type="match status" value="1"/>
</dbReference>
<proteinExistence type="predicted"/>
<organism evidence="2 3">
    <name type="scientific">Chthoniobacter flavus Ellin428</name>
    <dbReference type="NCBI Taxonomy" id="497964"/>
    <lineage>
        <taxon>Bacteria</taxon>
        <taxon>Pseudomonadati</taxon>
        <taxon>Verrucomicrobiota</taxon>
        <taxon>Spartobacteria</taxon>
        <taxon>Chthoniobacterales</taxon>
        <taxon>Chthoniobacteraceae</taxon>
        <taxon>Chthoniobacter</taxon>
    </lineage>
</organism>